<dbReference type="KEGG" id="mant:BHD05_11420"/>
<dbReference type="EC" id="2.7.1.121" evidence="4"/>
<dbReference type="GO" id="GO:0016020">
    <property type="term" value="C:membrane"/>
    <property type="evidence" value="ECO:0007669"/>
    <property type="project" value="InterPro"/>
</dbReference>
<dbReference type="InterPro" id="IPR001020">
    <property type="entry name" value="PTS_HPr_His_P_site"/>
</dbReference>
<evidence type="ECO:0000259" key="8">
    <source>
        <dbReference type="PROSITE" id="PS51096"/>
    </source>
</evidence>
<evidence type="ECO:0000313" key="10">
    <source>
        <dbReference type="EMBL" id="QHO70159.1"/>
    </source>
</evidence>
<comment type="function">
    <text evidence="3">General (non sugar-specific) component of the phosphoenolpyruvate-dependent sugar phosphotransferase system (sugar PTS). This major carbohydrate active-transport system catalyzes the phosphorylation of incoming sugar substrates concomitantly with their translocation across the cell membrane. The phosphoryl group from phosphoenolpyruvate (PEP) is transferred to the phosphoryl carrier protein HPr by enzyme I. Phospho-HPr then transfers it to the PTS EIIA domain.</text>
</comment>
<feature type="domain" description="HPr" evidence="9">
    <location>
        <begin position="147"/>
        <end position="230"/>
    </location>
</feature>
<evidence type="ECO:0000313" key="11">
    <source>
        <dbReference type="Proteomes" id="UP000464507"/>
    </source>
</evidence>
<protein>
    <recommendedName>
        <fullName evidence="5">Phosphocarrier protein HPr</fullName>
        <ecNumber evidence="4">2.7.1.121</ecNumber>
    </recommendedName>
</protein>
<dbReference type="InterPro" id="IPR012844">
    <property type="entry name" value="DhaM_N"/>
</dbReference>
<dbReference type="GO" id="GO:0019563">
    <property type="term" value="P:glycerol catabolic process"/>
    <property type="evidence" value="ECO:0007669"/>
    <property type="project" value="InterPro"/>
</dbReference>
<evidence type="ECO:0000256" key="4">
    <source>
        <dbReference type="ARBA" id="ARBA00012095"/>
    </source>
</evidence>
<keyword evidence="11" id="KW-1185">Reference proteome</keyword>
<dbReference type="Gene3D" id="3.30.1340.10">
    <property type="entry name" value="HPr-like"/>
    <property type="match status" value="1"/>
</dbReference>
<evidence type="ECO:0000256" key="3">
    <source>
        <dbReference type="ARBA" id="ARBA00003681"/>
    </source>
</evidence>
<proteinExistence type="predicted"/>
<dbReference type="InterPro" id="IPR000032">
    <property type="entry name" value="HPr-like"/>
</dbReference>
<gene>
    <name evidence="10" type="ORF">BHD05_11420</name>
</gene>
<dbReference type="RefSeq" id="WP_161886552.1">
    <property type="nucleotide sequence ID" value="NZ_CP017146.1"/>
</dbReference>
<name>A0A7L5AP79_9MICO</name>
<dbReference type="InterPro" id="IPR039643">
    <property type="entry name" value="DhaM"/>
</dbReference>
<dbReference type="PRINTS" id="PR00107">
    <property type="entry name" value="PHOSPHOCPHPR"/>
</dbReference>
<dbReference type="InterPro" id="IPR036662">
    <property type="entry name" value="PTS_EIIA_man-typ_sf"/>
</dbReference>
<comment type="catalytic activity">
    <reaction evidence="1">
        <text>dihydroxyacetone + phosphoenolpyruvate = dihydroxyacetone phosphate + pyruvate</text>
        <dbReference type="Rhea" id="RHEA:18381"/>
        <dbReference type="ChEBI" id="CHEBI:15361"/>
        <dbReference type="ChEBI" id="CHEBI:16016"/>
        <dbReference type="ChEBI" id="CHEBI:57642"/>
        <dbReference type="ChEBI" id="CHEBI:58702"/>
        <dbReference type="EC" id="2.7.1.121"/>
    </reaction>
</comment>
<evidence type="ECO:0000259" key="9">
    <source>
        <dbReference type="PROSITE" id="PS51350"/>
    </source>
</evidence>
<keyword evidence="6" id="KW-0808">Transferase</keyword>
<comment type="subunit">
    <text evidence="7">Homodimer. The dihydroxyacetone kinase complex is composed of a homodimer of DhaM, a homodimer of DhaK and the subunit DhaL.</text>
</comment>
<dbReference type="OrthoDB" id="350754at2"/>
<dbReference type="PROSITE" id="PS00369">
    <property type="entry name" value="PTS_HPR_HIS"/>
    <property type="match status" value="1"/>
</dbReference>
<dbReference type="SUPFAM" id="SSF55594">
    <property type="entry name" value="HPr-like"/>
    <property type="match status" value="1"/>
</dbReference>
<dbReference type="PANTHER" id="PTHR38594:SF1">
    <property type="entry name" value="PEP-DEPENDENT DIHYDROXYACETONE KINASE, PHOSPHORYL DONOR SUBUNIT DHAM"/>
    <property type="match status" value="1"/>
</dbReference>
<dbReference type="InterPro" id="IPR004701">
    <property type="entry name" value="PTS_EIIA_man-typ"/>
</dbReference>
<evidence type="ECO:0000256" key="5">
    <source>
        <dbReference type="ARBA" id="ARBA00020422"/>
    </source>
</evidence>
<dbReference type="Pfam" id="PF00381">
    <property type="entry name" value="PTS-HPr"/>
    <property type="match status" value="1"/>
</dbReference>
<dbReference type="PROSITE" id="PS51096">
    <property type="entry name" value="PTS_EIIA_TYPE_4"/>
    <property type="match status" value="1"/>
</dbReference>
<dbReference type="NCBIfam" id="TIGR02364">
    <property type="entry name" value="dha_pts"/>
    <property type="match status" value="1"/>
</dbReference>
<dbReference type="EMBL" id="CP017146">
    <property type="protein sequence ID" value="QHO70159.1"/>
    <property type="molecule type" value="Genomic_DNA"/>
</dbReference>
<dbReference type="PANTHER" id="PTHR38594">
    <property type="entry name" value="PEP-DEPENDENT DIHYDROXYACETONE KINASE, PHOSPHORYL DONOR SUBUNIT DHAM"/>
    <property type="match status" value="1"/>
</dbReference>
<organism evidence="10 11">
    <name type="scientific">Marisediminicola antarctica</name>
    <dbReference type="NCBI Taxonomy" id="674079"/>
    <lineage>
        <taxon>Bacteria</taxon>
        <taxon>Bacillati</taxon>
        <taxon>Actinomycetota</taxon>
        <taxon>Actinomycetes</taxon>
        <taxon>Micrococcales</taxon>
        <taxon>Microbacteriaceae</taxon>
        <taxon>Marisediminicola</taxon>
    </lineage>
</organism>
<evidence type="ECO:0000256" key="2">
    <source>
        <dbReference type="ARBA" id="ARBA00002788"/>
    </source>
</evidence>
<dbReference type="NCBIfam" id="TIGR01003">
    <property type="entry name" value="PTS_HPr_family"/>
    <property type="match status" value="1"/>
</dbReference>
<sequence>MSVGLVIVSHSDKIAVGIGELAGQMAPTTRVLPAGGLDDGGLGTSFEKIARAIAEADDGGGVVLLCDLGSAILTAETALDFLDDDQRERVVIADAPVVEGAVAAAVAAETGGNLAAVVTAAESANRQGQPEPAAPVASGESATLAEVLTARTTLVNKDGLHARPAADFVKRASDFEAAVTVNGVDAKSLLRIMSLGLGVGSEITLTAEGPDAQVALDALVGLIESGFGEA</sequence>
<dbReference type="PROSITE" id="PS51350">
    <property type="entry name" value="PTS_HPR_DOM"/>
    <property type="match status" value="1"/>
</dbReference>
<comment type="function">
    <text evidence="2">Component of the dihydroxyacetone kinase complex, which is responsible for the phosphoenolpyruvate (PEP)-dependent phosphorylation of dihydroxyacetone. DhaM serves as the phosphoryl donor. Is phosphorylated by phosphoenolpyruvate in an EI- and HPr-dependent reaction, and a phosphorelay system on histidine residues finally leads to phosphoryl transfer to DhaL and dihydroxyacetone.</text>
</comment>
<dbReference type="Proteomes" id="UP000464507">
    <property type="component" value="Chromosome"/>
</dbReference>
<evidence type="ECO:0000256" key="1">
    <source>
        <dbReference type="ARBA" id="ARBA00001113"/>
    </source>
</evidence>
<dbReference type="CDD" id="cd00367">
    <property type="entry name" value="PTS-HPr_like"/>
    <property type="match status" value="1"/>
</dbReference>
<reference evidence="10 11" key="1">
    <citation type="submission" date="2016-09" db="EMBL/GenBank/DDBJ databases">
        <title>Complete genome sequence of microbes from the polar regions.</title>
        <authorList>
            <person name="Liao L."/>
            <person name="Chen B."/>
        </authorList>
    </citation>
    <scope>NUCLEOTIDE SEQUENCE [LARGE SCALE GENOMIC DNA]</scope>
    <source>
        <strain evidence="10 11">ZS314</strain>
    </source>
</reference>
<evidence type="ECO:0000256" key="6">
    <source>
        <dbReference type="ARBA" id="ARBA00022679"/>
    </source>
</evidence>
<dbReference type="Gene3D" id="3.40.50.510">
    <property type="entry name" value="Phosphotransferase system, mannose-type IIA component"/>
    <property type="match status" value="1"/>
</dbReference>
<dbReference type="InterPro" id="IPR035895">
    <property type="entry name" value="HPr-like_sf"/>
</dbReference>
<accession>A0A7L5AP79</accession>
<dbReference type="GO" id="GO:0009401">
    <property type="term" value="P:phosphoenolpyruvate-dependent sugar phosphotransferase system"/>
    <property type="evidence" value="ECO:0007669"/>
    <property type="project" value="InterPro"/>
</dbReference>
<feature type="domain" description="PTS EIIA type-4" evidence="8">
    <location>
        <begin position="2"/>
        <end position="129"/>
    </location>
</feature>
<dbReference type="GO" id="GO:0047324">
    <property type="term" value="F:phosphoenolpyruvate-glycerone phosphotransferase activity"/>
    <property type="evidence" value="ECO:0007669"/>
    <property type="project" value="UniProtKB-EC"/>
</dbReference>
<evidence type="ECO:0000256" key="7">
    <source>
        <dbReference type="ARBA" id="ARBA00046577"/>
    </source>
</evidence>
<dbReference type="Pfam" id="PF03610">
    <property type="entry name" value="EIIA-man"/>
    <property type="match status" value="1"/>
</dbReference>
<dbReference type="SUPFAM" id="SSF53062">
    <property type="entry name" value="PTS system fructose IIA component-like"/>
    <property type="match status" value="1"/>
</dbReference>
<dbReference type="AlphaFoldDB" id="A0A7L5AP79"/>